<keyword evidence="3 6" id="KW-0645">Protease</keyword>
<comment type="similarity">
    <text evidence="6">Belongs to the peptidase M24A family. Methionine aminopeptidase type 1 subfamily.</text>
</comment>
<proteinExistence type="inferred from homology"/>
<evidence type="ECO:0000256" key="3">
    <source>
        <dbReference type="ARBA" id="ARBA00022670"/>
    </source>
</evidence>
<dbReference type="AlphaFoldDB" id="A0AAQ2UTL0"/>
<comment type="cofactor">
    <cofactor evidence="6">
        <name>Co(2+)</name>
        <dbReference type="ChEBI" id="CHEBI:48828"/>
    </cofactor>
    <cofactor evidence="6">
        <name>Zn(2+)</name>
        <dbReference type="ChEBI" id="CHEBI:29105"/>
    </cofactor>
    <cofactor evidence="6">
        <name>Mn(2+)</name>
        <dbReference type="ChEBI" id="CHEBI:29035"/>
    </cofactor>
    <cofactor evidence="6">
        <name>Fe(2+)</name>
        <dbReference type="ChEBI" id="CHEBI:29033"/>
    </cofactor>
    <text evidence="6">Binds 2 divalent metal cations per subunit. Has a high-affinity and a low affinity metal-binding site. The true nature of the physiological cofactor is under debate. The enzyme is active with cobalt, zinc, manganese or divalent iron ions. Most likely, methionine aminopeptidases function as mononuclear Fe(2+)-metalloproteases under physiological conditions, and the catalytically relevant metal-binding site has been assigned to the histidine-containing high-affinity site.</text>
</comment>
<keyword evidence="2 6" id="KW-0031">Aminopeptidase</keyword>
<feature type="domain" description="Peptidase M24" evidence="8">
    <location>
        <begin position="29"/>
        <end position="259"/>
    </location>
</feature>
<dbReference type="Proteomes" id="UP000294726">
    <property type="component" value="Chromosome"/>
</dbReference>
<evidence type="ECO:0000313" key="9">
    <source>
        <dbReference type="EMBL" id="VDB99098.1"/>
    </source>
</evidence>
<dbReference type="InterPro" id="IPR002467">
    <property type="entry name" value="Pept_M24A_MAP1"/>
</dbReference>
<dbReference type="InterPro" id="IPR001714">
    <property type="entry name" value="Pept_M24_MAP"/>
</dbReference>
<dbReference type="SUPFAM" id="SSF55920">
    <property type="entry name" value="Creatinase/aminopeptidase"/>
    <property type="match status" value="1"/>
</dbReference>
<dbReference type="Gene3D" id="3.90.230.10">
    <property type="entry name" value="Creatinase/methionine aminopeptidase superfamily"/>
    <property type="match status" value="1"/>
</dbReference>
<evidence type="ECO:0000256" key="4">
    <source>
        <dbReference type="ARBA" id="ARBA00022723"/>
    </source>
</evidence>
<evidence type="ECO:0000256" key="2">
    <source>
        <dbReference type="ARBA" id="ARBA00022438"/>
    </source>
</evidence>
<dbReference type="PANTHER" id="PTHR43330:SF17">
    <property type="entry name" value="METHIONINE AMINOPEPTIDASE"/>
    <property type="match status" value="1"/>
</dbReference>
<reference evidence="9 10" key="1">
    <citation type="submission" date="2018-08" db="EMBL/GenBank/DDBJ databases">
        <authorList>
            <person name="Lorentzen P. G. S. M."/>
        </authorList>
    </citation>
    <scope>NUCLEOTIDE SEQUENCE [LARGE SCALE GENOMIC DNA]</scope>
    <source>
        <strain evidence="9 10">CRBO_1381</strain>
    </source>
</reference>
<feature type="binding site" evidence="6">
    <location>
        <position position="253"/>
    </location>
    <ligand>
        <name>a divalent metal cation</name>
        <dbReference type="ChEBI" id="CHEBI:60240"/>
        <label>1</label>
    </ligand>
</feature>
<feature type="binding site" evidence="6">
    <location>
        <position position="194"/>
    </location>
    <ligand>
        <name>substrate</name>
    </ligand>
</feature>
<feature type="binding site" evidence="6">
    <location>
        <position position="220"/>
    </location>
    <ligand>
        <name>a divalent metal cation</name>
        <dbReference type="ChEBI" id="CHEBI:60240"/>
        <label>2</label>
        <note>catalytic</note>
    </ligand>
</feature>
<dbReference type="CDD" id="cd01086">
    <property type="entry name" value="MetAP1"/>
    <property type="match status" value="1"/>
</dbReference>
<dbReference type="EMBL" id="LR031358">
    <property type="protein sequence ID" value="VDB99098.1"/>
    <property type="molecule type" value="Genomic_DNA"/>
</dbReference>
<name>A0AAQ2UTL0_OENOE</name>
<keyword evidence="4 6" id="KW-0479">Metal-binding</keyword>
<dbReference type="GO" id="GO:0046872">
    <property type="term" value="F:metal ion binding"/>
    <property type="evidence" value="ECO:0007669"/>
    <property type="project" value="UniProtKB-UniRule"/>
</dbReference>
<comment type="subunit">
    <text evidence="6">Monomer.</text>
</comment>
<feature type="binding site" evidence="6">
    <location>
        <position position="253"/>
    </location>
    <ligand>
        <name>a divalent metal cation</name>
        <dbReference type="ChEBI" id="CHEBI:60240"/>
        <label>2</label>
        <note>catalytic</note>
    </ligand>
</feature>
<feature type="binding site" evidence="6">
    <location>
        <position position="112"/>
    </location>
    <ligand>
        <name>a divalent metal cation</name>
        <dbReference type="ChEBI" id="CHEBI:60240"/>
        <label>1</label>
    </ligand>
</feature>
<dbReference type="EC" id="3.4.11.18" evidence="6 7"/>
<feature type="binding site" evidence="6">
    <location>
        <position position="123"/>
    </location>
    <ligand>
        <name>a divalent metal cation</name>
        <dbReference type="ChEBI" id="CHEBI:60240"/>
        <label>2</label>
        <note>catalytic</note>
    </ligand>
</feature>
<feature type="binding site" evidence="6">
    <location>
        <position position="187"/>
    </location>
    <ligand>
        <name>a divalent metal cation</name>
        <dbReference type="ChEBI" id="CHEBI:60240"/>
        <label>2</label>
        <note>catalytic</note>
    </ligand>
</feature>
<evidence type="ECO:0000256" key="6">
    <source>
        <dbReference type="HAMAP-Rule" id="MF_01974"/>
    </source>
</evidence>
<protein>
    <recommendedName>
        <fullName evidence="6 7">Methionine aminopeptidase</fullName>
        <shortName evidence="6">MAP</shortName>
        <shortName evidence="6">MetAP</shortName>
        <ecNumber evidence="6 7">3.4.11.18</ecNumber>
    </recommendedName>
    <alternativeName>
        <fullName evidence="6">Peptidase M</fullName>
    </alternativeName>
</protein>
<feature type="binding site" evidence="6">
    <location>
        <position position="123"/>
    </location>
    <ligand>
        <name>a divalent metal cation</name>
        <dbReference type="ChEBI" id="CHEBI:60240"/>
        <label>1</label>
    </ligand>
</feature>
<organism evidence="9 10">
    <name type="scientific">Oenococcus oeni</name>
    <name type="common">Leuconostoc oenos</name>
    <dbReference type="NCBI Taxonomy" id="1247"/>
    <lineage>
        <taxon>Bacteria</taxon>
        <taxon>Bacillati</taxon>
        <taxon>Bacillota</taxon>
        <taxon>Bacilli</taxon>
        <taxon>Lactobacillales</taxon>
        <taxon>Lactobacillaceae</taxon>
        <taxon>Oenococcus</taxon>
    </lineage>
</organism>
<comment type="catalytic activity">
    <reaction evidence="6 7">
        <text>Release of N-terminal amino acids, preferentially methionine, from peptides and arylamides.</text>
        <dbReference type="EC" id="3.4.11.18"/>
    </reaction>
</comment>
<dbReference type="GO" id="GO:0004239">
    <property type="term" value="F:initiator methionyl aminopeptidase activity"/>
    <property type="evidence" value="ECO:0007669"/>
    <property type="project" value="UniProtKB-UniRule"/>
</dbReference>
<dbReference type="GO" id="GO:0005829">
    <property type="term" value="C:cytosol"/>
    <property type="evidence" value="ECO:0007669"/>
    <property type="project" value="TreeGrafter"/>
</dbReference>
<evidence type="ECO:0000256" key="1">
    <source>
        <dbReference type="ARBA" id="ARBA00002521"/>
    </source>
</evidence>
<dbReference type="GO" id="GO:0006508">
    <property type="term" value="P:proteolysis"/>
    <property type="evidence" value="ECO:0007669"/>
    <property type="project" value="UniProtKB-KW"/>
</dbReference>
<evidence type="ECO:0000256" key="7">
    <source>
        <dbReference type="RuleBase" id="RU003653"/>
    </source>
</evidence>
<dbReference type="PRINTS" id="PR00599">
    <property type="entry name" value="MAPEPTIDASE"/>
</dbReference>
<keyword evidence="5 6" id="KW-0378">Hydrolase</keyword>
<feature type="binding site" evidence="6">
    <location>
        <position position="94"/>
    </location>
    <ligand>
        <name>substrate</name>
    </ligand>
</feature>
<gene>
    <name evidence="6" type="primary">map</name>
    <name evidence="9" type="ORF">OENI_1726</name>
</gene>
<evidence type="ECO:0000259" key="8">
    <source>
        <dbReference type="Pfam" id="PF00557"/>
    </source>
</evidence>
<evidence type="ECO:0000256" key="5">
    <source>
        <dbReference type="ARBA" id="ARBA00022801"/>
    </source>
</evidence>
<dbReference type="InterPro" id="IPR036005">
    <property type="entry name" value="Creatinase/aminopeptidase-like"/>
</dbReference>
<accession>A0AAQ2UTL0</accession>
<dbReference type="GO" id="GO:0070006">
    <property type="term" value="F:metalloaminopeptidase activity"/>
    <property type="evidence" value="ECO:0007669"/>
    <property type="project" value="UniProtKB-UniRule"/>
</dbReference>
<evidence type="ECO:0000313" key="10">
    <source>
        <dbReference type="Proteomes" id="UP000294726"/>
    </source>
</evidence>
<dbReference type="PROSITE" id="PS00680">
    <property type="entry name" value="MAP_1"/>
    <property type="match status" value="1"/>
</dbReference>
<dbReference type="Pfam" id="PF00557">
    <property type="entry name" value="Peptidase_M24"/>
    <property type="match status" value="1"/>
</dbReference>
<dbReference type="NCBIfam" id="TIGR00500">
    <property type="entry name" value="met_pdase_I"/>
    <property type="match status" value="1"/>
</dbReference>
<dbReference type="PANTHER" id="PTHR43330">
    <property type="entry name" value="METHIONINE AMINOPEPTIDASE"/>
    <property type="match status" value="1"/>
</dbReference>
<sequence length="287" mass="31946">MSRKRASRSKRRHIIGSMITLKSINEIKEMDQAGQVIAGMHHMLRDLIKPGLDTWEIEEKSRAYIENHGAIASQIGFEGFKYAVTVSVNNEVAHAFPRKGLILENGDLVKVDTVVEKDHGLADSAWTYRVGTVSPEIERLYEVAHKALYVGIDQALVGNRIGDIGAAIDHFVTDENHFGNVREYIGHGIGPTMHEDPQVPHFGVAGHGLRLRPGMTITIEPMVNTGTWEVTTDYAGDGWTVATKDGGWSAQFEHTIVITHDGPKILTSQDPEIDDKYLIKNWDNFEI</sequence>
<dbReference type="HAMAP" id="MF_01974">
    <property type="entry name" value="MetAP_1"/>
    <property type="match status" value="1"/>
</dbReference>
<dbReference type="InterPro" id="IPR000994">
    <property type="entry name" value="Pept_M24"/>
</dbReference>
<comment type="function">
    <text evidence="1 6">Removes the N-terminal methionine from nascent proteins. The N-terminal methionine is often cleaved when the second residue in the primary sequence is small and uncharged (Met-Ala-, Cys, Gly, Pro, Ser, Thr, or Val). Requires deformylation of the N(alpha)-formylated initiator methionine before it can be hydrolyzed.</text>
</comment>